<feature type="transmembrane region" description="Helical" evidence="7">
    <location>
        <begin position="177"/>
        <end position="200"/>
    </location>
</feature>
<keyword evidence="2" id="KW-0813">Transport</keyword>
<dbReference type="AlphaFoldDB" id="A0A2A9PT57"/>
<evidence type="ECO:0000259" key="8">
    <source>
        <dbReference type="PROSITE" id="PS50850"/>
    </source>
</evidence>
<dbReference type="Proteomes" id="UP000037136">
    <property type="component" value="Unassembled WGS sequence"/>
</dbReference>
<gene>
    <name evidence="9" type="ORF">XA68_16646</name>
</gene>
<feature type="transmembrane region" description="Helical" evidence="7">
    <location>
        <begin position="220"/>
        <end position="243"/>
    </location>
</feature>
<feature type="transmembrane region" description="Helical" evidence="7">
    <location>
        <begin position="50"/>
        <end position="75"/>
    </location>
</feature>
<dbReference type="GO" id="GO:0022857">
    <property type="term" value="F:transmembrane transporter activity"/>
    <property type="evidence" value="ECO:0007669"/>
    <property type="project" value="InterPro"/>
</dbReference>
<feature type="transmembrane region" description="Helical" evidence="7">
    <location>
        <begin position="264"/>
        <end position="291"/>
    </location>
</feature>
<feature type="region of interest" description="Disordered" evidence="6">
    <location>
        <begin position="1"/>
        <end position="40"/>
    </location>
</feature>
<evidence type="ECO:0000256" key="4">
    <source>
        <dbReference type="ARBA" id="ARBA00022989"/>
    </source>
</evidence>
<comment type="subcellular location">
    <subcellularLocation>
        <location evidence="1">Membrane</location>
        <topology evidence="1">Multi-pass membrane protein</topology>
    </subcellularLocation>
</comment>
<reference evidence="9 10" key="1">
    <citation type="journal article" date="2015" name="BMC Genomics">
        <title>Gene expression during zombie ant biting behavior reflects the complexity underlying fungal parasitic behavioral manipulation.</title>
        <authorList>
            <person name="de Bekker C."/>
            <person name="Ohm R.A."/>
            <person name="Loreto R.G."/>
            <person name="Sebastian A."/>
            <person name="Albert I."/>
            <person name="Merrow M."/>
            <person name="Brachmann A."/>
            <person name="Hughes D.P."/>
        </authorList>
    </citation>
    <scope>NUCLEOTIDE SEQUENCE [LARGE SCALE GENOMIC DNA]</scope>
    <source>
        <strain evidence="9 10">SC16a</strain>
    </source>
</reference>
<dbReference type="Pfam" id="PF07690">
    <property type="entry name" value="MFS_1"/>
    <property type="match status" value="1"/>
</dbReference>
<dbReference type="PANTHER" id="PTHR23504:SF3">
    <property type="entry name" value="MAJOR FACILITATOR SUPERFAMILY (MFS) PROFILE DOMAIN-CONTAINING PROTEIN"/>
    <property type="match status" value="1"/>
</dbReference>
<feature type="transmembrane region" description="Helical" evidence="7">
    <location>
        <begin position="441"/>
        <end position="465"/>
    </location>
</feature>
<dbReference type="SUPFAM" id="SSF103473">
    <property type="entry name" value="MFS general substrate transporter"/>
    <property type="match status" value="1"/>
</dbReference>
<keyword evidence="10" id="KW-1185">Reference proteome</keyword>
<evidence type="ECO:0000256" key="2">
    <source>
        <dbReference type="ARBA" id="ARBA00022448"/>
    </source>
</evidence>
<dbReference type="InterPro" id="IPR036259">
    <property type="entry name" value="MFS_trans_sf"/>
</dbReference>
<proteinExistence type="predicted"/>
<dbReference type="PANTHER" id="PTHR23504">
    <property type="entry name" value="MAJOR FACILITATOR SUPERFAMILY DOMAIN-CONTAINING PROTEIN 10"/>
    <property type="match status" value="1"/>
</dbReference>
<comment type="caution">
    <text evidence="9">The sequence shown here is derived from an EMBL/GenBank/DDBJ whole genome shotgun (WGS) entry which is preliminary data.</text>
</comment>
<dbReference type="PROSITE" id="PS50850">
    <property type="entry name" value="MFS"/>
    <property type="match status" value="1"/>
</dbReference>
<dbReference type="InterPro" id="IPR011701">
    <property type="entry name" value="MFS"/>
</dbReference>
<feature type="transmembrane region" description="Helical" evidence="7">
    <location>
        <begin position="409"/>
        <end position="435"/>
    </location>
</feature>
<feature type="transmembrane region" description="Helical" evidence="7">
    <location>
        <begin position="370"/>
        <end position="397"/>
    </location>
</feature>
<dbReference type="PRINTS" id="PR01035">
    <property type="entry name" value="TCRTETA"/>
</dbReference>
<reference evidence="9 10" key="2">
    <citation type="journal article" date="2017" name="Sci. Rep.">
        <title>Ant-infecting Ophiocordyceps genomes reveal a high diversity of potential behavioral manipulation genes and a possible major role for enterotoxins.</title>
        <authorList>
            <person name="de Bekker C."/>
            <person name="Ohm R.A."/>
            <person name="Evans H.C."/>
            <person name="Brachmann A."/>
            <person name="Hughes D.P."/>
        </authorList>
    </citation>
    <scope>NUCLEOTIDE SEQUENCE [LARGE SCALE GENOMIC DNA]</scope>
    <source>
        <strain evidence="9 10">SC16a</strain>
    </source>
</reference>
<feature type="transmembrane region" description="Helical" evidence="7">
    <location>
        <begin position="342"/>
        <end position="364"/>
    </location>
</feature>
<evidence type="ECO:0000313" key="10">
    <source>
        <dbReference type="Proteomes" id="UP000037136"/>
    </source>
</evidence>
<accession>A0A2A9PT57</accession>
<feature type="domain" description="Major facilitator superfamily (MFS) profile" evidence="8">
    <location>
        <begin position="49"/>
        <end position="470"/>
    </location>
</feature>
<name>A0A2A9PT57_OPHUN</name>
<keyword evidence="5 7" id="KW-0472">Membrane</keyword>
<organism evidence="9 10">
    <name type="scientific">Ophiocordyceps unilateralis</name>
    <name type="common">Zombie-ant fungus</name>
    <name type="synonym">Torrubia unilateralis</name>
    <dbReference type="NCBI Taxonomy" id="268505"/>
    <lineage>
        <taxon>Eukaryota</taxon>
        <taxon>Fungi</taxon>
        <taxon>Dikarya</taxon>
        <taxon>Ascomycota</taxon>
        <taxon>Pezizomycotina</taxon>
        <taxon>Sordariomycetes</taxon>
        <taxon>Hypocreomycetidae</taxon>
        <taxon>Hypocreales</taxon>
        <taxon>Ophiocordycipitaceae</taxon>
        <taxon>Ophiocordyceps</taxon>
    </lineage>
</organism>
<evidence type="ECO:0000256" key="6">
    <source>
        <dbReference type="SAM" id="MobiDB-lite"/>
    </source>
</evidence>
<dbReference type="OrthoDB" id="419616at2759"/>
<dbReference type="EMBL" id="LAZP02000006">
    <property type="protein sequence ID" value="PFH63207.1"/>
    <property type="molecule type" value="Genomic_DNA"/>
</dbReference>
<feature type="transmembrane region" description="Helical" evidence="7">
    <location>
        <begin position="145"/>
        <end position="165"/>
    </location>
</feature>
<keyword evidence="3 7" id="KW-0812">Transmembrane</keyword>
<feature type="transmembrane region" description="Helical" evidence="7">
    <location>
        <begin position="87"/>
        <end position="108"/>
    </location>
</feature>
<dbReference type="InterPro" id="IPR020846">
    <property type="entry name" value="MFS_dom"/>
</dbReference>
<evidence type="ECO:0000256" key="7">
    <source>
        <dbReference type="SAM" id="Phobius"/>
    </source>
</evidence>
<evidence type="ECO:0000313" key="9">
    <source>
        <dbReference type="EMBL" id="PFH63207.1"/>
    </source>
</evidence>
<dbReference type="Gene3D" id="1.20.1250.20">
    <property type="entry name" value="MFS general substrate transporter like domains"/>
    <property type="match status" value="1"/>
</dbReference>
<feature type="compositionally biased region" description="Basic and acidic residues" evidence="6">
    <location>
        <begin position="13"/>
        <end position="24"/>
    </location>
</feature>
<dbReference type="GO" id="GO:0016020">
    <property type="term" value="C:membrane"/>
    <property type="evidence" value="ECO:0007669"/>
    <property type="project" value="UniProtKB-SubCell"/>
</dbReference>
<dbReference type="CDD" id="cd17330">
    <property type="entry name" value="MFS_SLC46_TetA_like"/>
    <property type="match status" value="1"/>
</dbReference>
<evidence type="ECO:0000256" key="5">
    <source>
        <dbReference type="ARBA" id="ARBA00023136"/>
    </source>
</evidence>
<evidence type="ECO:0000256" key="1">
    <source>
        <dbReference type="ARBA" id="ARBA00004141"/>
    </source>
</evidence>
<feature type="transmembrane region" description="Helical" evidence="7">
    <location>
        <begin position="120"/>
        <end position="139"/>
    </location>
</feature>
<protein>
    <recommendedName>
        <fullName evidence="8">Major facilitator superfamily (MFS) profile domain-containing protein</fullName>
    </recommendedName>
</protein>
<evidence type="ECO:0000256" key="3">
    <source>
        <dbReference type="ARBA" id="ARBA00022692"/>
    </source>
</evidence>
<feature type="transmembrane region" description="Helical" evidence="7">
    <location>
        <begin position="311"/>
        <end position="330"/>
    </location>
</feature>
<dbReference type="InterPro" id="IPR001958">
    <property type="entry name" value="Tet-R_TetA/multi-R_MdtG-like"/>
</dbReference>
<keyword evidence="4 7" id="KW-1133">Transmembrane helix</keyword>
<sequence>MASVPISGPLDSRPSDLQERHDEDASSETRPLLAGNGNKAPTARLPKGQIFLLCYARLAEPLAFFSIFPFIAQMVQRNGHLAESDVGFYSGLIESCFSLAQMVCLLFWARLADRVGRKPVLVGTLMGMAVGPTLFGLATSLQQMFIFRSVTGVLSGSGLIVRTAIGDHSTPETRAVAYSWFGFAGNLGVLLGPLVGGALAEPAKNMPGLFGGVGLFVEHPYVLSGLAVSVIIAVAALASAVGLEETLNRKEMSREETNLSMRQLVAAPGVAAALGIYAHVMLLAFVFAAILPLALYTPVALGGMACSSAAISAYMAVQGASQALWLVLVFPRLQRRIGTKRVLRLCGFFYPFFFGGFVLMNALLRQDKRALFWIVGGLVATIGPGVNMGSTCVQLIIQDVSPDARYVGVMNALALTLASAIRSFAPAVSTAIFAFGVRNHILFGHLAWALLIPLSAALIAMSALVSDETARPESNSDEETSVMHQR</sequence>